<proteinExistence type="predicted"/>
<evidence type="ECO:0000256" key="1">
    <source>
        <dbReference type="SAM" id="MobiDB-lite"/>
    </source>
</evidence>
<evidence type="ECO:0000313" key="5">
    <source>
        <dbReference type="Proteomes" id="UP000800035"/>
    </source>
</evidence>
<dbReference type="InterPro" id="IPR001279">
    <property type="entry name" value="Metallo-B-lactamas"/>
</dbReference>
<sequence length="733" mass="81151">MSSSVYTRPPRPPSPSLKRATITVHALSAGHFTLPEYQFVHPVSYDARKTVPSLAFLIQHHDTQNGTTTRIVFDLGLRRDITRYAAPIQKHVGTRQPMTTDPDVVKSLARGGLTPDDIDYVLYSHVHWDHIGEPRDFPSSIFVVGNGALGLLNGTSATSHGGHSFFEHDLLPEGRTVELSDPSSSNQRPSSSQPTGKLDFDQPWKAFRNLPQTLDVFNDGSLLIVNAPGHLAGHVNILAQVSESHQVYLGGDSCHDRRLLTGEKEIGEWNDTSGHVCCIHANRKEAEATIDRIRQLEKDGVEMIFAHDVEWENRPANKAPHSHTQHLPISSHISSRSSKFQNAAVSALLHAIVGECGACVPRTGHRHLSPTPHHISVFLSRTTIRTFGTTAQPAQYHPQQPQLPHGPPHHLCPHPPLQYPLALSFAGARLDRVSFHLCPSAPTLLLLERVTIMASSSGSPFIRPPAYSILSTPPDMSLTPQQQSLKERFDAQLGPDAFDESWSRLLKHSPEMFSASLRLTSVPKRKGHLSPKIQSLVSLSVASASTHLHVPNIQRYTKQALANGASKQEIVEVLCLTSTLGIHACNIGVPILFEVLREEGKELPKGMDGMSKEQWELREDFEKKRGYWHAFWEDFLRLSPEFFGAYVEFSSVPWTNEGGNGVLEPKVKELIYCAFDTAATHLYTPGLKLHMNNVLKYGGTAEEIMEVMELATLLSISTMDVSLPILEKELANQ</sequence>
<evidence type="ECO:0000259" key="2">
    <source>
        <dbReference type="Pfam" id="PF00753"/>
    </source>
</evidence>
<dbReference type="AlphaFoldDB" id="A0A6A5TCG9"/>
<dbReference type="SUPFAM" id="SSF69118">
    <property type="entry name" value="AhpD-like"/>
    <property type="match status" value="1"/>
</dbReference>
<dbReference type="EMBL" id="ML977025">
    <property type="protein sequence ID" value="KAF1950475.1"/>
    <property type="molecule type" value="Genomic_DNA"/>
</dbReference>
<dbReference type="PANTHER" id="PTHR33930">
    <property type="entry name" value="ALKYL HYDROPEROXIDE REDUCTASE AHPD"/>
    <property type="match status" value="1"/>
</dbReference>
<dbReference type="GO" id="GO:0051920">
    <property type="term" value="F:peroxiredoxin activity"/>
    <property type="evidence" value="ECO:0007669"/>
    <property type="project" value="InterPro"/>
</dbReference>
<dbReference type="Pfam" id="PF02627">
    <property type="entry name" value="CMD"/>
    <property type="match status" value="2"/>
</dbReference>
<dbReference type="Gene3D" id="3.60.15.10">
    <property type="entry name" value="Ribonuclease Z/Hydroxyacylglutathione hydrolase-like"/>
    <property type="match status" value="1"/>
</dbReference>
<reference evidence="4" key="1">
    <citation type="journal article" date="2020" name="Stud. Mycol.">
        <title>101 Dothideomycetes genomes: a test case for predicting lifestyles and emergence of pathogens.</title>
        <authorList>
            <person name="Haridas S."/>
            <person name="Albert R."/>
            <person name="Binder M."/>
            <person name="Bloem J."/>
            <person name="Labutti K."/>
            <person name="Salamov A."/>
            <person name="Andreopoulos B."/>
            <person name="Baker S."/>
            <person name="Barry K."/>
            <person name="Bills G."/>
            <person name="Bluhm B."/>
            <person name="Cannon C."/>
            <person name="Castanera R."/>
            <person name="Culley D."/>
            <person name="Daum C."/>
            <person name="Ezra D."/>
            <person name="Gonzalez J."/>
            <person name="Henrissat B."/>
            <person name="Kuo A."/>
            <person name="Liang C."/>
            <person name="Lipzen A."/>
            <person name="Lutzoni F."/>
            <person name="Magnuson J."/>
            <person name="Mondo S."/>
            <person name="Nolan M."/>
            <person name="Ohm R."/>
            <person name="Pangilinan J."/>
            <person name="Park H.-J."/>
            <person name="Ramirez L."/>
            <person name="Alfaro M."/>
            <person name="Sun H."/>
            <person name="Tritt A."/>
            <person name="Yoshinaga Y."/>
            <person name="Zwiers L.-H."/>
            <person name="Turgeon B."/>
            <person name="Goodwin S."/>
            <person name="Spatafora J."/>
            <person name="Crous P."/>
            <person name="Grigoriev I."/>
        </authorList>
    </citation>
    <scope>NUCLEOTIDE SEQUENCE</scope>
    <source>
        <strain evidence="4">CBS 675.92</strain>
    </source>
</reference>
<dbReference type="CDD" id="cd07730">
    <property type="entry name" value="metallo-hydrolase-like_MBL-fold"/>
    <property type="match status" value="1"/>
</dbReference>
<evidence type="ECO:0000259" key="3">
    <source>
        <dbReference type="Pfam" id="PF02627"/>
    </source>
</evidence>
<keyword evidence="5" id="KW-1185">Reference proteome</keyword>
<dbReference type="PANTHER" id="PTHR33930:SF2">
    <property type="entry name" value="BLR3452 PROTEIN"/>
    <property type="match status" value="1"/>
</dbReference>
<dbReference type="Pfam" id="PF00753">
    <property type="entry name" value="Lactamase_B"/>
    <property type="match status" value="1"/>
</dbReference>
<feature type="domain" description="Carboxymuconolactone decarboxylase-like" evidence="3">
    <location>
        <begin position="640"/>
        <end position="712"/>
    </location>
</feature>
<evidence type="ECO:0008006" key="6">
    <source>
        <dbReference type="Google" id="ProtNLM"/>
    </source>
</evidence>
<feature type="domain" description="Metallo-beta-lactamase" evidence="2">
    <location>
        <begin position="52"/>
        <end position="133"/>
    </location>
</feature>
<dbReference type="Gene3D" id="1.20.1290.10">
    <property type="entry name" value="AhpD-like"/>
    <property type="match status" value="1"/>
</dbReference>
<dbReference type="InterPro" id="IPR029032">
    <property type="entry name" value="AhpD-like"/>
</dbReference>
<organism evidence="4 5">
    <name type="scientific">Byssothecium circinans</name>
    <dbReference type="NCBI Taxonomy" id="147558"/>
    <lineage>
        <taxon>Eukaryota</taxon>
        <taxon>Fungi</taxon>
        <taxon>Dikarya</taxon>
        <taxon>Ascomycota</taxon>
        <taxon>Pezizomycotina</taxon>
        <taxon>Dothideomycetes</taxon>
        <taxon>Pleosporomycetidae</taxon>
        <taxon>Pleosporales</taxon>
        <taxon>Massarineae</taxon>
        <taxon>Massarinaceae</taxon>
        <taxon>Byssothecium</taxon>
    </lineage>
</organism>
<dbReference type="SUPFAM" id="SSF56281">
    <property type="entry name" value="Metallo-hydrolase/oxidoreductase"/>
    <property type="match status" value="1"/>
</dbReference>
<dbReference type="OrthoDB" id="10250730at2759"/>
<gene>
    <name evidence="4" type="ORF">CC80DRAFT_539544</name>
</gene>
<evidence type="ECO:0000313" key="4">
    <source>
        <dbReference type="EMBL" id="KAF1950475.1"/>
    </source>
</evidence>
<feature type="compositionally biased region" description="Low complexity" evidence="1">
    <location>
        <begin position="180"/>
        <end position="194"/>
    </location>
</feature>
<dbReference type="InterPro" id="IPR003779">
    <property type="entry name" value="CMD-like"/>
</dbReference>
<feature type="domain" description="Carboxymuconolactone decarboxylase-like" evidence="3">
    <location>
        <begin position="518"/>
        <end position="574"/>
    </location>
</feature>
<name>A0A6A5TCG9_9PLEO</name>
<dbReference type="Proteomes" id="UP000800035">
    <property type="component" value="Unassembled WGS sequence"/>
</dbReference>
<dbReference type="InterPro" id="IPR036866">
    <property type="entry name" value="RibonucZ/Hydroxyglut_hydro"/>
</dbReference>
<accession>A0A6A5TCG9</accession>
<protein>
    <recommendedName>
        <fullName evidence="6">Metallo-hydrolase/oxidoreductase</fullName>
    </recommendedName>
</protein>
<feature type="region of interest" description="Disordered" evidence="1">
    <location>
        <begin position="176"/>
        <end position="198"/>
    </location>
</feature>